<organism evidence="1 2">
    <name type="scientific">Eumeta variegata</name>
    <name type="common">Bagworm moth</name>
    <name type="synonym">Eumeta japonica</name>
    <dbReference type="NCBI Taxonomy" id="151549"/>
    <lineage>
        <taxon>Eukaryota</taxon>
        <taxon>Metazoa</taxon>
        <taxon>Ecdysozoa</taxon>
        <taxon>Arthropoda</taxon>
        <taxon>Hexapoda</taxon>
        <taxon>Insecta</taxon>
        <taxon>Pterygota</taxon>
        <taxon>Neoptera</taxon>
        <taxon>Endopterygota</taxon>
        <taxon>Lepidoptera</taxon>
        <taxon>Glossata</taxon>
        <taxon>Ditrysia</taxon>
        <taxon>Tineoidea</taxon>
        <taxon>Psychidae</taxon>
        <taxon>Oiketicinae</taxon>
        <taxon>Eumeta</taxon>
    </lineage>
</organism>
<evidence type="ECO:0000313" key="1">
    <source>
        <dbReference type="EMBL" id="GBP88660.1"/>
    </source>
</evidence>
<name>A0A4C1ZLA2_EUMVA</name>
<comment type="caution">
    <text evidence="1">The sequence shown here is derived from an EMBL/GenBank/DDBJ whole genome shotgun (WGS) entry which is preliminary data.</text>
</comment>
<sequence length="79" mass="8256">MGNGGYVFARGYAKEIHYSTQLHVTGPARSMGTEGQGSPLLCRLVGPDTDACFIGVGDHDRDSSPLEAADLATTTLAVM</sequence>
<gene>
    <name evidence="1" type="ORF">EVAR_61029_1</name>
</gene>
<proteinExistence type="predicted"/>
<evidence type="ECO:0000313" key="2">
    <source>
        <dbReference type="Proteomes" id="UP000299102"/>
    </source>
</evidence>
<dbReference type="AlphaFoldDB" id="A0A4C1ZLA2"/>
<protein>
    <submittedName>
        <fullName evidence="1">Uncharacterized protein</fullName>
    </submittedName>
</protein>
<dbReference type="Proteomes" id="UP000299102">
    <property type="component" value="Unassembled WGS sequence"/>
</dbReference>
<keyword evidence="2" id="KW-1185">Reference proteome</keyword>
<reference evidence="1 2" key="1">
    <citation type="journal article" date="2019" name="Commun. Biol.">
        <title>The bagworm genome reveals a unique fibroin gene that provides high tensile strength.</title>
        <authorList>
            <person name="Kono N."/>
            <person name="Nakamura H."/>
            <person name="Ohtoshi R."/>
            <person name="Tomita M."/>
            <person name="Numata K."/>
            <person name="Arakawa K."/>
        </authorList>
    </citation>
    <scope>NUCLEOTIDE SEQUENCE [LARGE SCALE GENOMIC DNA]</scope>
</reference>
<dbReference type="EMBL" id="BGZK01001948">
    <property type="protein sequence ID" value="GBP88660.1"/>
    <property type="molecule type" value="Genomic_DNA"/>
</dbReference>
<accession>A0A4C1ZLA2</accession>